<name>I8TV73_9FIRM</name>
<gene>
    <name evidence="5" type="ORF">JBW_01213</name>
</gene>
<evidence type="ECO:0000313" key="6">
    <source>
        <dbReference type="Proteomes" id="UP000005361"/>
    </source>
</evidence>
<dbReference type="InterPro" id="IPR009057">
    <property type="entry name" value="Homeodomain-like_sf"/>
</dbReference>
<evidence type="ECO:0000256" key="1">
    <source>
        <dbReference type="ARBA" id="ARBA00023015"/>
    </source>
</evidence>
<dbReference type="GO" id="GO:0003700">
    <property type="term" value="F:DNA-binding transcription factor activity"/>
    <property type="evidence" value="ECO:0007669"/>
    <property type="project" value="InterPro"/>
</dbReference>
<accession>I8TV73</accession>
<protein>
    <submittedName>
        <fullName evidence="5">Transcriptional regulator with only HTH domain, AraC family</fullName>
    </submittedName>
</protein>
<dbReference type="HOGENOM" id="CLU_052345_4_3_9"/>
<reference evidence="6" key="2">
    <citation type="submission" date="2015-02" db="EMBL/GenBank/DDBJ databases">
        <title>Complete Genome Sequence of Pelosinus fermentans JBW45.</title>
        <authorList>
            <person name="De Leon K.B."/>
            <person name="Utturkar S.M."/>
            <person name="Camilleri L.B."/>
            <person name="Arkin A.P."/>
            <person name="Fields M.W."/>
            <person name="Brown S.D."/>
            <person name="Wall J.D."/>
        </authorList>
    </citation>
    <scope>NUCLEOTIDE SEQUENCE [LARGE SCALE GENOMIC DNA]</scope>
    <source>
        <strain evidence="6">JBW45</strain>
    </source>
</reference>
<dbReference type="EMBL" id="CP010978">
    <property type="protein sequence ID" value="AJQ26565.1"/>
    <property type="molecule type" value="Genomic_DNA"/>
</dbReference>
<reference evidence="5 6" key="1">
    <citation type="journal article" date="2015" name="Genome Announc.">
        <title>Complete Genome Sequence of Pelosinus fermentans JBW45, a Member of a Remarkably Competitive Group of Negativicutes in the Firmicutes Phylum.</title>
        <authorList>
            <person name="De Leon K.B."/>
            <person name="Utturkar S.M."/>
            <person name="Camilleri L.B."/>
            <person name="Elias D.A."/>
            <person name="Arkin A.P."/>
            <person name="Fields M.W."/>
            <person name="Brown S.D."/>
            <person name="Wall J.D."/>
        </authorList>
    </citation>
    <scope>NUCLEOTIDE SEQUENCE [LARGE SCALE GENOMIC DNA]</scope>
    <source>
        <strain evidence="5 6">JBW45</strain>
    </source>
</reference>
<dbReference type="PROSITE" id="PS01124">
    <property type="entry name" value="HTH_ARAC_FAMILY_2"/>
    <property type="match status" value="1"/>
</dbReference>
<dbReference type="Proteomes" id="UP000005361">
    <property type="component" value="Chromosome"/>
</dbReference>
<evidence type="ECO:0000256" key="2">
    <source>
        <dbReference type="ARBA" id="ARBA00023125"/>
    </source>
</evidence>
<dbReference type="PANTHER" id="PTHR47893">
    <property type="entry name" value="REGULATORY PROTEIN PCHR"/>
    <property type="match status" value="1"/>
</dbReference>
<dbReference type="RefSeq" id="WP_007957082.1">
    <property type="nucleotide sequence ID" value="NZ_CP010978.1"/>
</dbReference>
<evidence type="ECO:0000313" key="5">
    <source>
        <dbReference type="EMBL" id="AJQ26565.1"/>
    </source>
</evidence>
<organism evidence="5 6">
    <name type="scientific">Pelosinus fermentans JBW45</name>
    <dbReference type="NCBI Taxonomy" id="1192197"/>
    <lineage>
        <taxon>Bacteria</taxon>
        <taxon>Bacillati</taxon>
        <taxon>Bacillota</taxon>
        <taxon>Negativicutes</taxon>
        <taxon>Selenomonadales</taxon>
        <taxon>Sporomusaceae</taxon>
        <taxon>Pelosinus</taxon>
    </lineage>
</organism>
<dbReference type="SMART" id="SM00342">
    <property type="entry name" value="HTH_ARAC"/>
    <property type="match status" value="1"/>
</dbReference>
<sequence length="332" mass="38377">MATNEYFDGNAELAAQLRCTKNSGELSRCPKGITYVFPPENGDSWFIDIHPKPGLFVSDAYFTLHQPVTKTYEIEQPGLFLCSFESGDVTIFERGKKAKRMRQGIHLMANQGKPFKVVFGNEKHIRYTGVWVFADFISKYLQDREWKESLTINDALTWPSHYYNTPELLLHFQQLRFAIRGGVTPLMYFESKVIAILSLILCAVQTPKHAEWFQKKERPKHVTYQNQQFIWKVKAELDKEILNPPSVKQLAAIAGMGTTKLRILFKSCYGMSIADYVRQEKMNHALRLLWHDEMSIQNISSLLGYARPSKFTEAFKKIHGLTPRQVRQSFNL</sequence>
<dbReference type="InterPro" id="IPR053142">
    <property type="entry name" value="PchR_regulatory_protein"/>
</dbReference>
<dbReference type="AlphaFoldDB" id="I8TV73"/>
<dbReference type="KEGG" id="pft:JBW_01213"/>
<dbReference type="STRING" id="1192197.JBW_01213"/>
<dbReference type="OrthoDB" id="241790at2"/>
<keyword evidence="3" id="KW-0804">Transcription</keyword>
<proteinExistence type="predicted"/>
<evidence type="ECO:0000259" key="4">
    <source>
        <dbReference type="PROSITE" id="PS01124"/>
    </source>
</evidence>
<evidence type="ECO:0000256" key="3">
    <source>
        <dbReference type="ARBA" id="ARBA00023163"/>
    </source>
</evidence>
<dbReference type="InterPro" id="IPR018062">
    <property type="entry name" value="HTH_AraC-typ_CS"/>
</dbReference>
<keyword evidence="1" id="KW-0805">Transcription regulation</keyword>
<dbReference type="GO" id="GO:0043565">
    <property type="term" value="F:sequence-specific DNA binding"/>
    <property type="evidence" value="ECO:0007669"/>
    <property type="project" value="InterPro"/>
</dbReference>
<dbReference type="SUPFAM" id="SSF46689">
    <property type="entry name" value="Homeodomain-like"/>
    <property type="match status" value="2"/>
</dbReference>
<feature type="domain" description="HTH araC/xylS-type" evidence="4">
    <location>
        <begin position="231"/>
        <end position="329"/>
    </location>
</feature>
<dbReference type="Gene3D" id="1.10.10.60">
    <property type="entry name" value="Homeodomain-like"/>
    <property type="match status" value="1"/>
</dbReference>
<dbReference type="InterPro" id="IPR018060">
    <property type="entry name" value="HTH_AraC"/>
</dbReference>
<dbReference type="PROSITE" id="PS00041">
    <property type="entry name" value="HTH_ARAC_FAMILY_1"/>
    <property type="match status" value="1"/>
</dbReference>
<dbReference type="PANTHER" id="PTHR47893:SF1">
    <property type="entry name" value="REGULATORY PROTEIN PCHR"/>
    <property type="match status" value="1"/>
</dbReference>
<dbReference type="Pfam" id="PF12833">
    <property type="entry name" value="HTH_18"/>
    <property type="match status" value="1"/>
</dbReference>
<keyword evidence="2" id="KW-0238">DNA-binding</keyword>